<protein>
    <recommendedName>
        <fullName evidence="4">Outer membrane protein beta-barrel domain-containing protein</fullName>
    </recommendedName>
</protein>
<keyword evidence="1" id="KW-1133">Transmembrane helix</keyword>
<evidence type="ECO:0000256" key="1">
    <source>
        <dbReference type="SAM" id="Phobius"/>
    </source>
</evidence>
<dbReference type="RefSeq" id="WP_014083948.1">
    <property type="nucleotide sequence ID" value="NZ_CBCSFI010000027.1"/>
</dbReference>
<evidence type="ECO:0000313" key="3">
    <source>
        <dbReference type="Proteomes" id="UP000220828"/>
    </source>
</evidence>
<dbReference type="Proteomes" id="UP000220828">
    <property type="component" value="Unassembled WGS sequence"/>
</dbReference>
<name>A0A2H3KFJ9_9FLAO</name>
<keyword evidence="1" id="KW-0812">Transmembrane</keyword>
<reference evidence="2 3" key="1">
    <citation type="submission" date="2017-09" db="EMBL/GenBank/DDBJ databases">
        <title>Whole genomes of Flavobacteriaceae.</title>
        <authorList>
            <person name="Stine C."/>
            <person name="Li C."/>
            <person name="Tadesse D."/>
        </authorList>
    </citation>
    <scope>NUCLEOTIDE SEQUENCE [LARGE SCALE GENOMIC DNA]</scope>
    <source>
        <strain evidence="2 3">ATCC 35036</strain>
    </source>
</reference>
<dbReference type="OrthoDB" id="9782229at2"/>
<organism evidence="2 3">
    <name type="scientific">Flavobacterium branchiophilum</name>
    <dbReference type="NCBI Taxonomy" id="55197"/>
    <lineage>
        <taxon>Bacteria</taxon>
        <taxon>Pseudomonadati</taxon>
        <taxon>Bacteroidota</taxon>
        <taxon>Flavobacteriia</taxon>
        <taxon>Flavobacteriales</taxon>
        <taxon>Flavobacteriaceae</taxon>
        <taxon>Flavobacterium</taxon>
    </lineage>
</organism>
<feature type="transmembrane region" description="Helical" evidence="1">
    <location>
        <begin position="12"/>
        <end position="35"/>
    </location>
</feature>
<keyword evidence="1" id="KW-0472">Membrane</keyword>
<evidence type="ECO:0008006" key="4">
    <source>
        <dbReference type="Google" id="ProtNLM"/>
    </source>
</evidence>
<dbReference type="AlphaFoldDB" id="A0A2H3KFJ9"/>
<sequence length="226" mass="26101">MQKQQSKLKKKFPPIFSLSKVIILICFFNSLFAIAQSRYETNESYKIFVGINIVDDSFTKTNKAFNIEEEWNMATYPSYFGFNMHVIDDFSAESVVTFNQYKSGKLVNGKYINNAMEYFAMDVMAKYEFRTFYEPLFEIHNFSPFLVTGLGMSTINNKIYTNLNYGFGFYFWFRDDYTDCNCGSSFGLTKFVKNLGIVAQTIGKSNLNGSSEGNHIQHTIGLAYRF</sequence>
<gene>
    <name evidence="2" type="ORF">B0A77_02745</name>
</gene>
<dbReference type="EMBL" id="PCMW01000018">
    <property type="protein sequence ID" value="PDS26248.1"/>
    <property type="molecule type" value="Genomic_DNA"/>
</dbReference>
<proteinExistence type="predicted"/>
<dbReference type="OMA" id="YINNAME"/>
<evidence type="ECO:0000313" key="2">
    <source>
        <dbReference type="EMBL" id="PDS26248.1"/>
    </source>
</evidence>
<comment type="caution">
    <text evidence="2">The sequence shown here is derived from an EMBL/GenBank/DDBJ whole genome shotgun (WGS) entry which is preliminary data.</text>
</comment>
<accession>A0A2H3KFJ9</accession>